<dbReference type="PANTHER" id="PTHR47327">
    <property type="entry name" value="FI18240P1-RELATED"/>
    <property type="match status" value="1"/>
</dbReference>
<evidence type="ECO:0000313" key="4">
    <source>
        <dbReference type="Proteomes" id="UP000595437"/>
    </source>
</evidence>
<keyword evidence="1" id="KW-0812">Transmembrane</keyword>
<dbReference type="Proteomes" id="UP000595437">
    <property type="component" value="Chromosome 9"/>
</dbReference>
<keyword evidence="1" id="KW-1133">Transmembrane helix</keyword>
<dbReference type="PANTHER" id="PTHR47327:SF2">
    <property type="entry name" value="FI18240P1-RELATED"/>
    <property type="match status" value="1"/>
</dbReference>
<dbReference type="AlphaFoldDB" id="A0A7T8GYG3"/>
<evidence type="ECO:0000313" key="3">
    <source>
        <dbReference type="EMBL" id="QQP39826.1"/>
    </source>
</evidence>
<name>A0A7T8GYG3_CALRO</name>
<reference evidence="4" key="1">
    <citation type="submission" date="2021-01" db="EMBL/GenBank/DDBJ databases">
        <title>Caligus Genome Assembly.</title>
        <authorList>
            <person name="Gallardo-Escarate C."/>
        </authorList>
    </citation>
    <scope>NUCLEOTIDE SEQUENCE [LARGE SCALE GENOMIC DNA]</scope>
</reference>
<organism evidence="3 4">
    <name type="scientific">Caligus rogercresseyi</name>
    <name type="common">Sea louse</name>
    <dbReference type="NCBI Taxonomy" id="217165"/>
    <lineage>
        <taxon>Eukaryota</taxon>
        <taxon>Metazoa</taxon>
        <taxon>Ecdysozoa</taxon>
        <taxon>Arthropoda</taxon>
        <taxon>Crustacea</taxon>
        <taxon>Multicrustacea</taxon>
        <taxon>Hexanauplia</taxon>
        <taxon>Copepoda</taxon>
        <taxon>Siphonostomatoida</taxon>
        <taxon>Caligidae</taxon>
        <taxon>Caligus</taxon>
    </lineage>
</organism>
<keyword evidence="4" id="KW-1185">Reference proteome</keyword>
<dbReference type="PROSITE" id="PS51034">
    <property type="entry name" value="ZP_2"/>
    <property type="match status" value="1"/>
</dbReference>
<gene>
    <name evidence="3" type="ORF">FKW44_013664</name>
</gene>
<dbReference type="InterPro" id="IPR052774">
    <property type="entry name" value="Celegans_DevNeuronal_Protein"/>
</dbReference>
<dbReference type="EMBL" id="CP045898">
    <property type="protein sequence ID" value="QQP39826.1"/>
    <property type="molecule type" value="Genomic_DNA"/>
</dbReference>
<feature type="transmembrane region" description="Helical" evidence="1">
    <location>
        <begin position="231"/>
        <end position="252"/>
    </location>
</feature>
<accession>A0A7T8GYG3</accession>
<evidence type="ECO:0000259" key="2">
    <source>
        <dbReference type="PROSITE" id="PS51034"/>
    </source>
</evidence>
<dbReference type="GO" id="GO:0009653">
    <property type="term" value="P:anatomical structure morphogenesis"/>
    <property type="evidence" value="ECO:0007669"/>
    <property type="project" value="TreeGrafter"/>
</dbReference>
<dbReference type="InterPro" id="IPR001507">
    <property type="entry name" value="ZP_dom"/>
</dbReference>
<keyword evidence="1" id="KW-0472">Membrane</keyword>
<feature type="domain" description="ZP" evidence="2">
    <location>
        <begin position="1"/>
        <end position="151"/>
    </location>
</feature>
<sequence length="287" mass="32132">MVDTSFLNFFFLGAIQSSLYKEEVVEAPNVLMKVTERGGAELQSAQVGDPLELRFRISDYESPYEIFVRDLIAKDGNDQTEISLIDSRGCPSEGHIIGPLTPVPGTNIFTLSADFDAFKFPTSEIVQFRAHVTPCIPRCKPVRCDGYEGGAHVSMDSYGKRRRRRSYAPSEDENGESKVLVTQAFFVSDKFRHGKKKRPEAARNVTSGREDFFQEKESSVLPTPSDICMNLTGILVAVGVLILIQVALGFAWNHIRTRINSSKCDERSGFPPNAVIFNPYDHHARHR</sequence>
<dbReference type="OrthoDB" id="5867217at2759"/>
<proteinExistence type="predicted"/>
<evidence type="ECO:0000256" key="1">
    <source>
        <dbReference type="SAM" id="Phobius"/>
    </source>
</evidence>
<protein>
    <submittedName>
        <fullName evidence="3">LOC100169340</fullName>
    </submittedName>
</protein>